<keyword evidence="1" id="KW-0472">Membrane</keyword>
<accession>A0A2B4R9Y5</accession>
<name>A0A2B4R9Y5_STYPI</name>
<proteinExistence type="predicted"/>
<dbReference type="AlphaFoldDB" id="A0A2B4R9Y5"/>
<dbReference type="Proteomes" id="UP000225706">
    <property type="component" value="Unassembled WGS sequence"/>
</dbReference>
<gene>
    <name evidence="2" type="ORF">AWC38_SpisGene22765</name>
</gene>
<reference evidence="3" key="1">
    <citation type="journal article" date="2017" name="bioRxiv">
        <title>Comparative analysis of the genomes of Stylophora pistillata and Acropora digitifera provides evidence for extensive differences between species of corals.</title>
        <authorList>
            <person name="Voolstra C.R."/>
            <person name="Li Y."/>
            <person name="Liew Y.J."/>
            <person name="Baumgarten S."/>
            <person name="Zoccola D."/>
            <person name="Flot J.-F."/>
            <person name="Tambutte S."/>
            <person name="Allemand D."/>
            <person name="Aranda M."/>
        </authorList>
    </citation>
    <scope>NUCLEOTIDE SEQUENCE [LARGE SCALE GENOMIC DNA]</scope>
</reference>
<dbReference type="EMBL" id="LSMT01001048">
    <property type="protein sequence ID" value="PFX13177.1"/>
    <property type="molecule type" value="Genomic_DNA"/>
</dbReference>
<protein>
    <recommendedName>
        <fullName evidence="4">Transmembrane protein</fullName>
    </recommendedName>
</protein>
<organism evidence="2 3">
    <name type="scientific">Stylophora pistillata</name>
    <name type="common">Smooth cauliflower coral</name>
    <dbReference type="NCBI Taxonomy" id="50429"/>
    <lineage>
        <taxon>Eukaryota</taxon>
        <taxon>Metazoa</taxon>
        <taxon>Cnidaria</taxon>
        <taxon>Anthozoa</taxon>
        <taxon>Hexacorallia</taxon>
        <taxon>Scleractinia</taxon>
        <taxon>Astrocoeniina</taxon>
        <taxon>Pocilloporidae</taxon>
        <taxon>Stylophora</taxon>
    </lineage>
</organism>
<keyword evidence="1" id="KW-0812">Transmembrane</keyword>
<evidence type="ECO:0000256" key="1">
    <source>
        <dbReference type="SAM" id="Phobius"/>
    </source>
</evidence>
<evidence type="ECO:0000313" key="2">
    <source>
        <dbReference type="EMBL" id="PFX13177.1"/>
    </source>
</evidence>
<keyword evidence="3" id="KW-1185">Reference proteome</keyword>
<evidence type="ECO:0008006" key="4">
    <source>
        <dbReference type="Google" id="ProtNLM"/>
    </source>
</evidence>
<feature type="transmembrane region" description="Helical" evidence="1">
    <location>
        <begin position="68"/>
        <end position="89"/>
    </location>
</feature>
<sequence length="93" mass="10758">MSETKFKRSQNTNGIRLGDEDRRLMHLVPAPAVRLMKRRVLSRPGVNRVRCEAKREKRKEMKGTKRKSGTVCVCLFNLTALLFFPLAFYNGMT</sequence>
<evidence type="ECO:0000313" key="3">
    <source>
        <dbReference type="Proteomes" id="UP000225706"/>
    </source>
</evidence>
<comment type="caution">
    <text evidence="2">The sequence shown here is derived from an EMBL/GenBank/DDBJ whole genome shotgun (WGS) entry which is preliminary data.</text>
</comment>
<keyword evidence="1" id="KW-1133">Transmembrane helix</keyword>